<evidence type="ECO:0000259" key="2">
    <source>
        <dbReference type="PROSITE" id="PS50918"/>
    </source>
</evidence>
<reference evidence="4" key="1">
    <citation type="submission" date="2025-08" db="UniProtKB">
        <authorList>
            <consortium name="RefSeq"/>
        </authorList>
    </citation>
    <scope>IDENTIFICATION</scope>
    <source>
        <tissue evidence="4">Testes</tissue>
    </source>
</reference>
<dbReference type="RefSeq" id="XP_006820775.1">
    <property type="nucleotide sequence ID" value="XM_006820712.1"/>
</dbReference>
<dbReference type="GeneID" id="100375485"/>
<accession>A0ABM0ML84</accession>
<feature type="compositionally biased region" description="Low complexity" evidence="1">
    <location>
        <begin position="45"/>
        <end position="82"/>
    </location>
</feature>
<protein>
    <submittedName>
        <fullName evidence="4">SEC23-interacting protein-like</fullName>
    </submittedName>
</protein>
<feature type="compositionally biased region" description="Pro residues" evidence="1">
    <location>
        <begin position="83"/>
        <end position="96"/>
    </location>
</feature>
<dbReference type="Proteomes" id="UP000694865">
    <property type="component" value="Unplaced"/>
</dbReference>
<feature type="domain" description="WWE" evidence="2">
    <location>
        <begin position="191"/>
        <end position="274"/>
    </location>
</feature>
<dbReference type="PANTHER" id="PTHR23509:SF10">
    <property type="entry name" value="LD21067P"/>
    <property type="match status" value="1"/>
</dbReference>
<dbReference type="Pfam" id="PF23464">
    <property type="entry name" value="WWE_3"/>
    <property type="match status" value="1"/>
</dbReference>
<name>A0ABM0ML84_SACKO</name>
<dbReference type="InterPro" id="IPR004170">
    <property type="entry name" value="WWE_dom"/>
</dbReference>
<evidence type="ECO:0000256" key="1">
    <source>
        <dbReference type="SAM" id="MobiDB-lite"/>
    </source>
</evidence>
<feature type="non-terminal residue" evidence="4">
    <location>
        <position position="601"/>
    </location>
</feature>
<proteinExistence type="predicted"/>
<dbReference type="Pfam" id="PF02825">
    <property type="entry name" value="WWE"/>
    <property type="match status" value="1"/>
</dbReference>
<gene>
    <name evidence="4" type="primary">LOC100375485</name>
</gene>
<evidence type="ECO:0000313" key="3">
    <source>
        <dbReference type="Proteomes" id="UP000694865"/>
    </source>
</evidence>
<dbReference type="PANTHER" id="PTHR23509">
    <property type="entry name" value="PA-PL1 PHOSPHOLIPASE FAMILY"/>
    <property type="match status" value="1"/>
</dbReference>
<dbReference type="PROSITE" id="PS50918">
    <property type="entry name" value="WWE"/>
    <property type="match status" value="1"/>
</dbReference>
<feature type="region of interest" description="Disordered" evidence="1">
    <location>
        <begin position="135"/>
        <end position="195"/>
    </location>
</feature>
<organism evidence="3 4">
    <name type="scientific">Saccoglossus kowalevskii</name>
    <name type="common">Acorn worm</name>
    <dbReference type="NCBI Taxonomy" id="10224"/>
    <lineage>
        <taxon>Eukaryota</taxon>
        <taxon>Metazoa</taxon>
        <taxon>Hemichordata</taxon>
        <taxon>Enteropneusta</taxon>
        <taxon>Harrimaniidae</taxon>
        <taxon>Saccoglossus</taxon>
    </lineage>
</organism>
<dbReference type="InterPro" id="IPR057825">
    <property type="entry name" value="WWE_SEC23-DDH2"/>
</dbReference>
<sequence length="601" mass="67240">MAEKGQPPLLLFPPSEGLAPQLVPVPATASLFPTEDGEADSFLGQSDTPPTDLQQPQQGMTFPFLQQQPSPQPDPFTQQVPSMQPPPVDQPLPPPQTQYYSPQQFASPPPPPTGEHQQDQSLFGSRRPQRVFAQTQPTISQSTGSLPPTAPPPTTGFSQKPMFDPSKPPPTSTDFQQMRSPAMAESQGAVASGSPQVYTPVQGHWFYSKLIEQRSVWLPFTMADALKLEDALATVQQDPDDCIIQTDGGRYDVDLRARLRSPVYWEEESTEVRRCTWFYKGDGDNRFIPYEEAFAEKLEQEFQFAVTNNVWHRRLEFPDGETVVMHNPNVIVHFRPSTQADEWGAATQDSSMRPRVVKRGMDDDVGQVEEGEPNLIDHVMFVVHGIGPVCDLRFRSIVECVDDFRSVSLSLLQSHFGHHQDEGKVGRVEFLPVSWHSVLHGDATGVDRRLRNITLPSIGRLRHFTNDTLLDILFYSSPLYCQTVSDRVGGEINRLYQLFRERNPAFCGKMSIIGHSLGSLICFDLLSHQHDPNAPVHLPEESPPQVQTTRSMPDLEADSVDALDVSVKPEPLPSLEDSLKQLGLSDFIDAFKKEQIDMETL</sequence>
<dbReference type="InterPro" id="IPR058055">
    <property type="entry name" value="PA-PLA1"/>
</dbReference>
<feature type="region of interest" description="Disordered" evidence="1">
    <location>
        <begin position="1"/>
        <end position="123"/>
    </location>
</feature>
<keyword evidence="3" id="KW-1185">Reference proteome</keyword>
<feature type="compositionally biased region" description="Polar residues" evidence="1">
    <location>
        <begin position="135"/>
        <end position="146"/>
    </location>
</feature>
<dbReference type="InterPro" id="IPR013761">
    <property type="entry name" value="SAM/pointed_sf"/>
</dbReference>
<dbReference type="Gene3D" id="1.10.150.50">
    <property type="entry name" value="Transcription Factor, Ets-1"/>
    <property type="match status" value="1"/>
</dbReference>
<evidence type="ECO:0000313" key="4">
    <source>
        <dbReference type="RefSeq" id="XP_006820775.1"/>
    </source>
</evidence>